<keyword evidence="4" id="KW-0539">Nucleus</keyword>
<dbReference type="GO" id="GO:0005634">
    <property type="term" value="C:nucleus"/>
    <property type="evidence" value="ECO:0007669"/>
    <property type="project" value="UniProtKB-SubCell"/>
</dbReference>
<feature type="region of interest" description="Disordered" evidence="5">
    <location>
        <begin position="182"/>
        <end position="204"/>
    </location>
</feature>
<dbReference type="RefSeq" id="XP_011003717.1">
    <property type="nucleotide sequence ID" value="XM_011005415.1"/>
</dbReference>
<evidence type="ECO:0000256" key="2">
    <source>
        <dbReference type="ARBA" id="ARBA00023015"/>
    </source>
</evidence>
<evidence type="ECO:0000256" key="5">
    <source>
        <dbReference type="SAM" id="MobiDB-lite"/>
    </source>
</evidence>
<dbReference type="GO" id="GO:0003700">
    <property type="term" value="F:DNA-binding transcription factor activity"/>
    <property type="evidence" value="ECO:0007669"/>
    <property type="project" value="TreeGrafter"/>
</dbReference>
<feature type="compositionally biased region" description="Polar residues" evidence="5">
    <location>
        <begin position="295"/>
        <end position="312"/>
    </location>
</feature>
<dbReference type="InterPro" id="IPR036638">
    <property type="entry name" value="HLH_DNA-bd_sf"/>
</dbReference>
<dbReference type="PANTHER" id="PTHR12565">
    <property type="entry name" value="STEROL REGULATORY ELEMENT-BINDING PROTEIN"/>
    <property type="match status" value="1"/>
</dbReference>
<evidence type="ECO:0000259" key="6">
    <source>
        <dbReference type="PROSITE" id="PS50888"/>
    </source>
</evidence>
<dbReference type="GeneID" id="105110391"/>
<gene>
    <name evidence="8" type="primary">LOC105110391</name>
</gene>
<comment type="subcellular location">
    <subcellularLocation>
        <location evidence="1">Nucleus</location>
    </subcellularLocation>
</comment>
<dbReference type="InterPro" id="IPR011598">
    <property type="entry name" value="bHLH_dom"/>
</dbReference>
<protein>
    <submittedName>
        <fullName evidence="8">Transcription factor HBI1-like isoform X1</fullName>
    </submittedName>
</protein>
<dbReference type="Proteomes" id="UP000694918">
    <property type="component" value="Unplaced"/>
</dbReference>
<name>A0AAJ6T2V6_POPEU</name>
<dbReference type="FunFam" id="4.10.280.10:FF:000002">
    <property type="entry name" value="Basic helix-loop-helix transcription factor"/>
    <property type="match status" value="1"/>
</dbReference>
<reference evidence="8" key="1">
    <citation type="submission" date="2025-08" db="UniProtKB">
        <authorList>
            <consortium name="RefSeq"/>
        </authorList>
    </citation>
    <scope>IDENTIFICATION</scope>
</reference>
<evidence type="ECO:0000256" key="1">
    <source>
        <dbReference type="ARBA" id="ARBA00004123"/>
    </source>
</evidence>
<dbReference type="InterPro" id="IPR024097">
    <property type="entry name" value="bHLH_ZIP_TF"/>
</dbReference>
<dbReference type="Pfam" id="PF00010">
    <property type="entry name" value="HLH"/>
    <property type="match status" value="1"/>
</dbReference>
<evidence type="ECO:0000256" key="4">
    <source>
        <dbReference type="ARBA" id="ARBA00023242"/>
    </source>
</evidence>
<dbReference type="PROSITE" id="PS50888">
    <property type="entry name" value="BHLH"/>
    <property type="match status" value="1"/>
</dbReference>
<keyword evidence="2" id="KW-0805">Transcription regulation</keyword>
<keyword evidence="3" id="KW-0804">Transcription</keyword>
<organism evidence="7 8">
    <name type="scientific">Populus euphratica</name>
    <name type="common">Euphrates poplar</name>
    <dbReference type="NCBI Taxonomy" id="75702"/>
    <lineage>
        <taxon>Eukaryota</taxon>
        <taxon>Viridiplantae</taxon>
        <taxon>Streptophyta</taxon>
        <taxon>Embryophyta</taxon>
        <taxon>Tracheophyta</taxon>
        <taxon>Spermatophyta</taxon>
        <taxon>Magnoliopsida</taxon>
        <taxon>eudicotyledons</taxon>
        <taxon>Gunneridae</taxon>
        <taxon>Pentapetalae</taxon>
        <taxon>rosids</taxon>
        <taxon>fabids</taxon>
        <taxon>Malpighiales</taxon>
        <taxon>Salicaceae</taxon>
        <taxon>Saliceae</taxon>
        <taxon>Populus</taxon>
    </lineage>
</organism>
<dbReference type="KEGG" id="peu:105110391"/>
<evidence type="ECO:0000313" key="7">
    <source>
        <dbReference type="Proteomes" id="UP000694918"/>
    </source>
</evidence>
<evidence type="ECO:0000256" key="3">
    <source>
        <dbReference type="ARBA" id="ARBA00023163"/>
    </source>
</evidence>
<dbReference type="GO" id="GO:0046983">
    <property type="term" value="F:protein dimerization activity"/>
    <property type="evidence" value="ECO:0007669"/>
    <property type="project" value="InterPro"/>
</dbReference>
<dbReference type="SUPFAM" id="SSF47459">
    <property type="entry name" value="HLH, helix-loop-helix DNA-binding domain"/>
    <property type="match status" value="1"/>
</dbReference>
<dbReference type="SMART" id="SM00353">
    <property type="entry name" value="HLH"/>
    <property type="match status" value="1"/>
</dbReference>
<feature type="domain" description="BHLH" evidence="6">
    <location>
        <begin position="216"/>
        <end position="266"/>
    </location>
</feature>
<accession>A0AAJ6T2V6</accession>
<dbReference type="AlphaFoldDB" id="A0AAJ6T2V6"/>
<feature type="region of interest" description="Disordered" evidence="5">
    <location>
        <begin position="291"/>
        <end position="312"/>
    </location>
</feature>
<proteinExistence type="predicted"/>
<dbReference type="PANTHER" id="PTHR12565:SF382">
    <property type="entry name" value="BHLH DOMAIN-CONTAINING PROTEIN"/>
    <property type="match status" value="1"/>
</dbReference>
<dbReference type="CDD" id="cd18919">
    <property type="entry name" value="bHLH_AtBPE_like"/>
    <property type="match status" value="1"/>
</dbReference>
<dbReference type="Gene3D" id="4.10.280.10">
    <property type="entry name" value="Helix-loop-helix DNA-binding domain"/>
    <property type="match status" value="1"/>
</dbReference>
<sequence>MDMTVLERQQTRFKWLQQLQQQQNNYVNQYNSLESCSMPTDQFHGFVDHESMNGDIIDWKKKPEMYLGNNDLPKYGGFSLNGTGLVANNRMDFGQAEVAGSVEIDRCLSRTSSCQIGVEEAAKTEEKVVAIKVAGEDLTLMENKQSNNGSGDNSNKRKAEFVAAEECDNKIKVVEVDSKVKEKSSPEISADSSKENQKTSALPKTDYIHVRARRGQATDSHSLAERARREKIRKKMKSLQDLVPGCNKITGRAGMLDEIINYVQSLQRQVEFLSMKLAALYPRPEFNIDNFSGKEATSSEPKSSTNPPQLVPVKTTSSSAFINDLCLDPLAQVQPFWDADSQNLQNLGFN</sequence>
<keyword evidence="7" id="KW-1185">Reference proteome</keyword>
<evidence type="ECO:0000313" key="8">
    <source>
        <dbReference type="RefSeq" id="XP_011003717.1"/>
    </source>
</evidence>